<dbReference type="Gene3D" id="1.10.510.10">
    <property type="entry name" value="Transferase(Phosphotransferase) domain 1"/>
    <property type="match status" value="1"/>
</dbReference>
<accession>A0AAD7FZJ5</accession>
<dbReference type="CDD" id="cd00180">
    <property type="entry name" value="PKc"/>
    <property type="match status" value="1"/>
</dbReference>
<dbReference type="PROSITE" id="PS00108">
    <property type="entry name" value="PROTEIN_KINASE_ST"/>
    <property type="match status" value="1"/>
</dbReference>
<keyword evidence="3" id="KW-0547">Nucleotide-binding</keyword>
<feature type="compositionally biased region" description="Acidic residues" evidence="6">
    <location>
        <begin position="527"/>
        <end position="541"/>
    </location>
</feature>
<dbReference type="SMART" id="SM00220">
    <property type="entry name" value="S_TKc"/>
    <property type="match status" value="1"/>
</dbReference>
<dbReference type="AlphaFoldDB" id="A0AAD7FZJ5"/>
<dbReference type="InterPro" id="IPR011009">
    <property type="entry name" value="Kinase-like_dom_sf"/>
</dbReference>
<name>A0AAD7FZJ5_9AGAR</name>
<sequence length="608" mass="66971">MGMAGLLAVFSVIHRLGALSTVRKCFRTILVLLSSIVVIPVLVVVDVLANCQTLVWRSVCLGTCVARSRLKDIGNIVRVFGSIGLHNLCASISKITTNVRLCAHQGYENALSIIPLINIHAQATLIRVYISLIHVAVVCKQHIVDFTVKVSAAFRRLPLVLEAHVQVPDPIEHEPDPAPPADPPVVPIADPPDDRVQDPTPTSAFNPPLPAPPYQPEHNRQGVQDNPPTPTAFWDVESWTDSLIPGLSSNVELAGLRAVTDMGSGVSGDVIKVQNDQNATTYAIKQIKRGQEALVNEPTPDVILREVNALMKMVAHHAAPTVHGVFENKVGHYIIMDCGERSLASVVGSFTLASAKFFAAELVLGLHALHTRGIIHRDIKPANLVVGADGHLLIVDFGLAHHFEDPEASTHPEWQRLYEVGGDHFPLLWADDPDNPHRECEPKGSQAYSCEKRMLGLPYSYATDLWSVGVTFYQWIGRGELPYFGPAGSEFLEQDEDGSTGDASESSSDDRESERESVDGAAAEHADDGDDNSDVDDDDEDSQKIVWIPRPDFHYNDHTAIRDFFDKIFSTVPGTRFESYDELKRHVMWGRDHDWTAHEQRRLPPPAL</sequence>
<proteinExistence type="predicted"/>
<dbReference type="EMBL" id="JARKIF010000002">
    <property type="protein sequence ID" value="KAJ7646698.1"/>
    <property type="molecule type" value="Genomic_DNA"/>
</dbReference>
<feature type="compositionally biased region" description="Basic and acidic residues" evidence="6">
    <location>
        <begin position="508"/>
        <end position="526"/>
    </location>
</feature>
<feature type="region of interest" description="Disordered" evidence="6">
    <location>
        <begin position="487"/>
        <end position="542"/>
    </location>
</feature>
<feature type="region of interest" description="Disordered" evidence="6">
    <location>
        <begin position="170"/>
        <end position="234"/>
    </location>
</feature>
<dbReference type="InterPro" id="IPR000719">
    <property type="entry name" value="Prot_kinase_dom"/>
</dbReference>
<keyword evidence="2" id="KW-0808">Transferase</keyword>
<dbReference type="Proteomes" id="UP001221142">
    <property type="component" value="Unassembled WGS sequence"/>
</dbReference>
<comment type="caution">
    <text evidence="8">The sequence shown here is derived from an EMBL/GenBank/DDBJ whole genome shotgun (WGS) entry which is preliminary data.</text>
</comment>
<keyword evidence="5" id="KW-0067">ATP-binding</keyword>
<evidence type="ECO:0000256" key="1">
    <source>
        <dbReference type="ARBA" id="ARBA00022527"/>
    </source>
</evidence>
<evidence type="ECO:0000256" key="6">
    <source>
        <dbReference type="SAM" id="MobiDB-lite"/>
    </source>
</evidence>
<dbReference type="Gene3D" id="3.30.200.20">
    <property type="entry name" value="Phosphorylase Kinase, domain 1"/>
    <property type="match status" value="1"/>
</dbReference>
<reference evidence="8" key="1">
    <citation type="submission" date="2023-03" db="EMBL/GenBank/DDBJ databases">
        <title>Massive genome expansion in bonnet fungi (Mycena s.s.) driven by repeated elements and novel gene families across ecological guilds.</title>
        <authorList>
            <consortium name="Lawrence Berkeley National Laboratory"/>
            <person name="Harder C.B."/>
            <person name="Miyauchi S."/>
            <person name="Viragh M."/>
            <person name="Kuo A."/>
            <person name="Thoen E."/>
            <person name="Andreopoulos B."/>
            <person name="Lu D."/>
            <person name="Skrede I."/>
            <person name="Drula E."/>
            <person name="Henrissat B."/>
            <person name="Morin E."/>
            <person name="Kohler A."/>
            <person name="Barry K."/>
            <person name="LaButti K."/>
            <person name="Morin E."/>
            <person name="Salamov A."/>
            <person name="Lipzen A."/>
            <person name="Mereny Z."/>
            <person name="Hegedus B."/>
            <person name="Baldrian P."/>
            <person name="Stursova M."/>
            <person name="Weitz H."/>
            <person name="Taylor A."/>
            <person name="Grigoriev I.V."/>
            <person name="Nagy L.G."/>
            <person name="Martin F."/>
            <person name="Kauserud H."/>
        </authorList>
    </citation>
    <scope>NUCLEOTIDE SEQUENCE</scope>
    <source>
        <strain evidence="8">9284</strain>
    </source>
</reference>
<dbReference type="InterPro" id="IPR008271">
    <property type="entry name" value="Ser/Thr_kinase_AS"/>
</dbReference>
<evidence type="ECO:0000313" key="8">
    <source>
        <dbReference type="EMBL" id="KAJ7646698.1"/>
    </source>
</evidence>
<dbReference type="Pfam" id="PF00069">
    <property type="entry name" value="Pkinase"/>
    <property type="match status" value="1"/>
</dbReference>
<dbReference type="PANTHER" id="PTHR24351">
    <property type="entry name" value="RIBOSOMAL PROTEIN S6 KINASE"/>
    <property type="match status" value="1"/>
</dbReference>
<keyword evidence="1" id="KW-0723">Serine/threonine-protein kinase</keyword>
<protein>
    <submittedName>
        <fullName evidence="8">Kinase-like domain-containing protein</fullName>
    </submittedName>
</protein>
<dbReference type="GO" id="GO:0004674">
    <property type="term" value="F:protein serine/threonine kinase activity"/>
    <property type="evidence" value="ECO:0007669"/>
    <property type="project" value="UniProtKB-KW"/>
</dbReference>
<evidence type="ECO:0000256" key="4">
    <source>
        <dbReference type="ARBA" id="ARBA00022777"/>
    </source>
</evidence>
<evidence type="ECO:0000313" key="9">
    <source>
        <dbReference type="Proteomes" id="UP001221142"/>
    </source>
</evidence>
<evidence type="ECO:0000256" key="3">
    <source>
        <dbReference type="ARBA" id="ARBA00022741"/>
    </source>
</evidence>
<dbReference type="SUPFAM" id="SSF56112">
    <property type="entry name" value="Protein kinase-like (PK-like)"/>
    <property type="match status" value="1"/>
</dbReference>
<organism evidence="8 9">
    <name type="scientific">Roridomyces roridus</name>
    <dbReference type="NCBI Taxonomy" id="1738132"/>
    <lineage>
        <taxon>Eukaryota</taxon>
        <taxon>Fungi</taxon>
        <taxon>Dikarya</taxon>
        <taxon>Basidiomycota</taxon>
        <taxon>Agaricomycotina</taxon>
        <taxon>Agaricomycetes</taxon>
        <taxon>Agaricomycetidae</taxon>
        <taxon>Agaricales</taxon>
        <taxon>Marasmiineae</taxon>
        <taxon>Mycenaceae</taxon>
        <taxon>Roridomyces</taxon>
    </lineage>
</organism>
<evidence type="ECO:0000256" key="2">
    <source>
        <dbReference type="ARBA" id="ARBA00022679"/>
    </source>
</evidence>
<dbReference type="GO" id="GO:0005524">
    <property type="term" value="F:ATP binding"/>
    <property type="evidence" value="ECO:0007669"/>
    <property type="project" value="UniProtKB-KW"/>
</dbReference>
<keyword evidence="4 8" id="KW-0418">Kinase</keyword>
<evidence type="ECO:0000259" key="7">
    <source>
        <dbReference type="PROSITE" id="PS50011"/>
    </source>
</evidence>
<evidence type="ECO:0000256" key="5">
    <source>
        <dbReference type="ARBA" id="ARBA00022840"/>
    </source>
</evidence>
<keyword evidence="9" id="KW-1185">Reference proteome</keyword>
<feature type="compositionally biased region" description="Pro residues" evidence="6">
    <location>
        <begin position="177"/>
        <end position="190"/>
    </location>
</feature>
<gene>
    <name evidence="8" type="ORF">FB45DRAFT_891118</name>
</gene>
<dbReference type="PROSITE" id="PS50011">
    <property type="entry name" value="PROTEIN_KINASE_DOM"/>
    <property type="match status" value="1"/>
</dbReference>
<feature type="domain" description="Protein kinase" evidence="7">
    <location>
        <begin position="256"/>
        <end position="596"/>
    </location>
</feature>